<dbReference type="EMBL" id="CAADFO010000003">
    <property type="protein sequence ID" value="VFK22880.1"/>
    <property type="molecule type" value="Genomic_DNA"/>
</dbReference>
<gene>
    <name evidence="1" type="ORF">BECKMB1821G_GA0114241_100327</name>
</gene>
<organism evidence="1">
    <name type="scientific">Candidatus Kentrum sp. MB</name>
    <dbReference type="NCBI Taxonomy" id="2138164"/>
    <lineage>
        <taxon>Bacteria</taxon>
        <taxon>Pseudomonadati</taxon>
        <taxon>Pseudomonadota</taxon>
        <taxon>Gammaproteobacteria</taxon>
        <taxon>Candidatus Kentrum</taxon>
    </lineage>
</organism>
<dbReference type="Pfam" id="PF14516">
    <property type="entry name" value="AAA_35"/>
    <property type="match status" value="1"/>
</dbReference>
<evidence type="ECO:0000313" key="1">
    <source>
        <dbReference type="EMBL" id="VFK22880.1"/>
    </source>
</evidence>
<protein>
    <submittedName>
        <fullName evidence="1">AAA-like domain-containing protein</fullName>
    </submittedName>
</protein>
<accession>A0A450X0R6</accession>
<dbReference type="AlphaFoldDB" id="A0A450X0R6"/>
<sequence>MRRGLGFLVEQRASPDASLDKFAEQSAREDGPFGEHLRRILMILSRDAGLLDTVRDLLQEKPCSDFTSFHRLRSAGIVEGEFGSEARFRCELYARYLKKHLL</sequence>
<proteinExistence type="predicted"/>
<name>A0A450X0R6_9GAMM</name>
<reference evidence="1" key="1">
    <citation type="submission" date="2019-02" db="EMBL/GenBank/DDBJ databases">
        <authorList>
            <person name="Gruber-Vodicka R. H."/>
            <person name="Seah K. B. B."/>
        </authorList>
    </citation>
    <scope>NUCLEOTIDE SEQUENCE</scope>
    <source>
        <strain evidence="1">BECK_BZ197</strain>
    </source>
</reference>